<dbReference type="SUPFAM" id="SSF56112">
    <property type="entry name" value="Protein kinase-like (PK-like)"/>
    <property type="match status" value="1"/>
</dbReference>
<evidence type="ECO:0000256" key="13">
    <source>
        <dbReference type="ARBA" id="ARBA00023180"/>
    </source>
</evidence>
<evidence type="ECO:0000256" key="2">
    <source>
        <dbReference type="ARBA" id="ARBA00022527"/>
    </source>
</evidence>
<dbReference type="GO" id="GO:0005524">
    <property type="term" value="F:ATP binding"/>
    <property type="evidence" value="ECO:0007669"/>
    <property type="project" value="UniProtKB-KW"/>
</dbReference>
<evidence type="ECO:0000256" key="10">
    <source>
        <dbReference type="ARBA" id="ARBA00022989"/>
    </source>
</evidence>
<evidence type="ECO:0000313" key="17">
    <source>
        <dbReference type="Proteomes" id="UP000008827"/>
    </source>
</evidence>
<dbReference type="InterPro" id="IPR011009">
    <property type="entry name" value="Kinase-like_dom_sf"/>
</dbReference>
<accession>A0A0R0FSR3</accession>
<dbReference type="EnsemblPlants" id="KRH09200">
    <property type="protein sequence ID" value="KRH09200"/>
    <property type="gene ID" value="GLYMA_16G202400"/>
</dbReference>
<keyword evidence="3" id="KW-0808">Transferase</keyword>
<evidence type="ECO:0000256" key="8">
    <source>
        <dbReference type="ARBA" id="ARBA00022777"/>
    </source>
</evidence>
<evidence type="ECO:0000256" key="3">
    <source>
        <dbReference type="ARBA" id="ARBA00022679"/>
    </source>
</evidence>
<dbReference type="PROSITE" id="PS00108">
    <property type="entry name" value="PROTEIN_KINASE_ST"/>
    <property type="match status" value="1"/>
</dbReference>
<keyword evidence="7" id="KW-0547">Nucleotide-binding</keyword>
<dbReference type="SMART" id="SM00220">
    <property type="entry name" value="S_TKc"/>
    <property type="match status" value="1"/>
</dbReference>
<dbReference type="EMBL" id="CM000849">
    <property type="protein sequence ID" value="KRH09200.1"/>
    <property type="molecule type" value="Genomic_DNA"/>
</dbReference>
<dbReference type="Proteomes" id="UP000008827">
    <property type="component" value="Chromosome 16"/>
</dbReference>
<dbReference type="GO" id="GO:0006950">
    <property type="term" value="P:response to stress"/>
    <property type="evidence" value="ECO:0007669"/>
    <property type="project" value="UniProtKB-ARBA"/>
</dbReference>
<dbReference type="Pfam" id="PF00069">
    <property type="entry name" value="Pkinase"/>
    <property type="match status" value="1"/>
</dbReference>
<evidence type="ECO:0000259" key="14">
    <source>
        <dbReference type="PROSITE" id="PS50011"/>
    </source>
</evidence>
<evidence type="ECO:0000313" key="15">
    <source>
        <dbReference type="EMBL" id="KRH09200.1"/>
    </source>
</evidence>
<dbReference type="AlphaFoldDB" id="A0A0R0FSR3"/>
<proteinExistence type="predicted"/>
<evidence type="ECO:0000256" key="11">
    <source>
        <dbReference type="ARBA" id="ARBA00023136"/>
    </source>
</evidence>
<feature type="domain" description="Protein kinase" evidence="14">
    <location>
        <begin position="1"/>
        <end position="184"/>
    </location>
</feature>
<dbReference type="InterPro" id="IPR008271">
    <property type="entry name" value="Ser/Thr_kinase_AS"/>
</dbReference>
<dbReference type="PROSITE" id="PS50011">
    <property type="entry name" value="PROTEIN_KINASE_DOM"/>
    <property type="match status" value="1"/>
</dbReference>
<dbReference type="ExpressionAtlas" id="A0A0R0FSR3">
    <property type="expression patterns" value="baseline and differential"/>
</dbReference>
<keyword evidence="13" id="KW-0325">Glycoprotein</keyword>
<organism evidence="15">
    <name type="scientific">Glycine max</name>
    <name type="common">Soybean</name>
    <name type="synonym">Glycine hispida</name>
    <dbReference type="NCBI Taxonomy" id="3847"/>
    <lineage>
        <taxon>Eukaryota</taxon>
        <taxon>Viridiplantae</taxon>
        <taxon>Streptophyta</taxon>
        <taxon>Embryophyta</taxon>
        <taxon>Tracheophyta</taxon>
        <taxon>Spermatophyta</taxon>
        <taxon>Magnoliopsida</taxon>
        <taxon>eudicotyledons</taxon>
        <taxon>Gunneridae</taxon>
        <taxon>Pentapetalae</taxon>
        <taxon>rosids</taxon>
        <taxon>fabids</taxon>
        <taxon>Fabales</taxon>
        <taxon>Fabaceae</taxon>
        <taxon>Papilionoideae</taxon>
        <taxon>50 kb inversion clade</taxon>
        <taxon>NPAAA clade</taxon>
        <taxon>indigoferoid/millettioid clade</taxon>
        <taxon>Phaseoleae</taxon>
        <taxon>Glycine</taxon>
        <taxon>Glycine subgen. Soja</taxon>
    </lineage>
</organism>
<dbReference type="GO" id="GO:0016020">
    <property type="term" value="C:membrane"/>
    <property type="evidence" value="ECO:0007669"/>
    <property type="project" value="UniProtKB-SubCell"/>
</dbReference>
<keyword evidence="6" id="KW-0677">Repeat</keyword>
<reference evidence="15" key="3">
    <citation type="submission" date="2018-07" db="EMBL/GenBank/DDBJ databases">
        <title>WGS assembly of Glycine max.</title>
        <authorList>
            <person name="Schmutz J."/>
            <person name="Cannon S."/>
            <person name="Schlueter J."/>
            <person name="Ma J."/>
            <person name="Mitros T."/>
            <person name="Nelson W."/>
            <person name="Hyten D."/>
            <person name="Song Q."/>
            <person name="Thelen J."/>
            <person name="Cheng J."/>
            <person name="Xu D."/>
            <person name="Hellsten U."/>
            <person name="May G."/>
            <person name="Yu Y."/>
            <person name="Sakurai T."/>
            <person name="Umezawa T."/>
            <person name="Bhattacharyya M."/>
            <person name="Sandhu D."/>
            <person name="Valliyodan B."/>
            <person name="Lindquist E."/>
            <person name="Peto M."/>
            <person name="Grant D."/>
            <person name="Shu S."/>
            <person name="Goodstein D."/>
            <person name="Barry K."/>
            <person name="Futrell-Griggs M."/>
            <person name="Abernathy B."/>
            <person name="Du J."/>
            <person name="Tian Z."/>
            <person name="Zhu L."/>
            <person name="Gill N."/>
            <person name="Joshi T."/>
            <person name="Libault M."/>
            <person name="Sethuraman A."/>
            <person name="Zhang X."/>
            <person name="Shinozaki K."/>
            <person name="Nguyen H."/>
            <person name="Wing R."/>
            <person name="Cregan P."/>
            <person name="Specht J."/>
            <person name="Grimwood J."/>
            <person name="Rokhsar D."/>
            <person name="Stacey G."/>
            <person name="Shoemaker R."/>
            <person name="Jackson S."/>
        </authorList>
    </citation>
    <scope>NUCLEOTIDE SEQUENCE</scope>
    <source>
        <tissue evidence="15">Callus</tissue>
    </source>
</reference>
<dbReference type="GO" id="GO:0004674">
    <property type="term" value="F:protein serine/threonine kinase activity"/>
    <property type="evidence" value="ECO:0007669"/>
    <property type="project" value="UniProtKB-KW"/>
</dbReference>
<keyword evidence="17" id="KW-1185">Reference proteome</keyword>
<keyword evidence="11" id="KW-0472">Membrane</keyword>
<keyword evidence="4" id="KW-0812">Transmembrane</keyword>
<gene>
    <name evidence="15" type="ORF">GLYMA_16G202400</name>
</gene>
<reference evidence="15 16" key="1">
    <citation type="journal article" date="2010" name="Nature">
        <title>Genome sequence of the palaeopolyploid soybean.</title>
        <authorList>
            <person name="Schmutz J."/>
            <person name="Cannon S.B."/>
            <person name="Schlueter J."/>
            <person name="Ma J."/>
            <person name="Mitros T."/>
            <person name="Nelson W."/>
            <person name="Hyten D.L."/>
            <person name="Song Q."/>
            <person name="Thelen J.J."/>
            <person name="Cheng J."/>
            <person name="Xu D."/>
            <person name="Hellsten U."/>
            <person name="May G.D."/>
            <person name="Yu Y."/>
            <person name="Sakurai T."/>
            <person name="Umezawa T."/>
            <person name="Bhattacharyya M.K."/>
            <person name="Sandhu D."/>
            <person name="Valliyodan B."/>
            <person name="Lindquist E."/>
            <person name="Peto M."/>
            <person name="Grant D."/>
            <person name="Shu S."/>
            <person name="Goodstein D."/>
            <person name="Barry K."/>
            <person name="Futrell-Griggs M."/>
            <person name="Abernathy B."/>
            <person name="Du J."/>
            <person name="Tian Z."/>
            <person name="Zhu L."/>
            <person name="Gill N."/>
            <person name="Joshi T."/>
            <person name="Libault M."/>
            <person name="Sethuraman A."/>
            <person name="Zhang X.-C."/>
            <person name="Shinozaki K."/>
            <person name="Nguyen H.T."/>
            <person name="Wing R.A."/>
            <person name="Cregan P."/>
            <person name="Specht J."/>
            <person name="Grimwood J."/>
            <person name="Rokhsar D."/>
            <person name="Stacey G."/>
            <person name="Shoemaker R.C."/>
            <person name="Jackson S.A."/>
        </authorList>
    </citation>
    <scope>NUCLEOTIDE SEQUENCE</scope>
    <source>
        <strain evidence="16">cv. Williams 82</strain>
        <tissue evidence="15">Callus</tissue>
    </source>
</reference>
<keyword evidence="8" id="KW-0418">Kinase</keyword>
<evidence type="ECO:0000256" key="1">
    <source>
        <dbReference type="ARBA" id="ARBA00004167"/>
    </source>
</evidence>
<dbReference type="OMA" id="HQHRSIC"/>
<evidence type="ECO:0000256" key="6">
    <source>
        <dbReference type="ARBA" id="ARBA00022737"/>
    </source>
</evidence>
<keyword evidence="5" id="KW-0732">Signal</keyword>
<evidence type="ECO:0000313" key="16">
    <source>
        <dbReference type="EnsemblPlants" id="KRH09200"/>
    </source>
</evidence>
<keyword evidence="12" id="KW-0675">Receptor</keyword>
<evidence type="ECO:0000256" key="12">
    <source>
        <dbReference type="ARBA" id="ARBA00023170"/>
    </source>
</evidence>
<keyword evidence="10" id="KW-1133">Transmembrane helix</keyword>
<comment type="subcellular location">
    <subcellularLocation>
        <location evidence="1">Membrane</location>
        <topology evidence="1">Single-pass membrane protein</topology>
    </subcellularLocation>
</comment>
<dbReference type="Gene3D" id="1.10.510.10">
    <property type="entry name" value="Transferase(Phosphotransferase) domain 1"/>
    <property type="match status" value="1"/>
</dbReference>
<name>A0A0R0FSR3_SOYBN</name>
<evidence type="ECO:0000256" key="4">
    <source>
        <dbReference type="ARBA" id="ARBA00022692"/>
    </source>
</evidence>
<evidence type="ECO:0000256" key="5">
    <source>
        <dbReference type="ARBA" id="ARBA00022729"/>
    </source>
</evidence>
<protein>
    <recommendedName>
        <fullName evidence="14">Protein kinase domain-containing protein</fullName>
    </recommendedName>
</protein>
<dbReference type="InterPro" id="IPR000719">
    <property type="entry name" value="Prot_kinase_dom"/>
</dbReference>
<dbReference type="FunFam" id="1.10.510.10:FF:000129">
    <property type="entry name" value="cysteine-rich receptor-like protein kinase 10"/>
    <property type="match status" value="1"/>
</dbReference>
<evidence type="ECO:0000256" key="7">
    <source>
        <dbReference type="ARBA" id="ARBA00022741"/>
    </source>
</evidence>
<reference evidence="16" key="2">
    <citation type="submission" date="2018-02" db="UniProtKB">
        <authorList>
            <consortium name="EnsemblPlants"/>
        </authorList>
    </citation>
    <scope>IDENTIFICATION</scope>
    <source>
        <strain evidence="16">Williams 82</strain>
    </source>
</reference>
<keyword evidence="2" id="KW-0723">Serine/threonine-protein kinase</keyword>
<dbReference type="Gramene" id="KRH09200">
    <property type="protein sequence ID" value="KRH09200"/>
    <property type="gene ID" value="GLYMA_16G202400"/>
</dbReference>
<sequence length="235" mass="26633">MLNWLERYNIIGGIARGIHYLHELSRLKIIHRDLKPSNVLLDENMIPKISDFGLARIVEINQDQESTNRIVGTYGYMSPEYAMLGQFSEKSDVFSFGVMVLEIISGKKNSGLYEPHRVAEGLLSCVWRQWRDQKPLSILDASINENYSEIEVIKCIQIGLLCVQQNPDDRPTMVAIVSYLSSHLIELPSPQEPALFLHSRKDPKAFAQESSSSHNINASTSLSINEMSISQFLPR</sequence>
<evidence type="ECO:0000256" key="9">
    <source>
        <dbReference type="ARBA" id="ARBA00022840"/>
    </source>
</evidence>
<dbReference type="PANTHER" id="PTHR27002:SF402">
    <property type="entry name" value="CYSTEINE-RICH RECEPTOR-KINASE-LIKE PROTEIN"/>
    <property type="match status" value="1"/>
</dbReference>
<keyword evidence="9" id="KW-0067">ATP-binding</keyword>
<dbReference type="PANTHER" id="PTHR27002">
    <property type="entry name" value="RECEPTOR-LIKE SERINE/THREONINE-PROTEIN KINASE SD1-8"/>
    <property type="match status" value="1"/>
</dbReference>